<keyword evidence="2" id="KW-0560">Oxidoreductase</keyword>
<dbReference type="InterPro" id="IPR014214">
    <property type="entry name" value="Dipicolinic_acid_synth_B"/>
</dbReference>
<accession>A0A4Y7RLB7</accession>
<keyword evidence="3" id="KW-1185">Reference proteome</keyword>
<dbReference type="Pfam" id="PF02441">
    <property type="entry name" value="Flavoprotein"/>
    <property type="match status" value="1"/>
</dbReference>
<dbReference type="Gene3D" id="3.40.50.1950">
    <property type="entry name" value="Flavin prenyltransferase-like"/>
    <property type="match status" value="1"/>
</dbReference>
<dbReference type="InterPro" id="IPR036551">
    <property type="entry name" value="Flavin_trans-like"/>
</dbReference>
<dbReference type="NCBIfam" id="NF006161">
    <property type="entry name" value="PRK08305.1"/>
    <property type="match status" value="1"/>
</dbReference>
<dbReference type="Proteomes" id="UP000297597">
    <property type="component" value="Unassembled WGS sequence"/>
</dbReference>
<evidence type="ECO:0000313" key="2">
    <source>
        <dbReference type="EMBL" id="TEB09784.1"/>
    </source>
</evidence>
<gene>
    <name evidence="2" type="primary">dpaB</name>
    <name evidence="2" type="ORF">Pmgp_02880</name>
</gene>
<feature type="domain" description="Flavoprotein" evidence="1">
    <location>
        <begin position="7"/>
        <end position="181"/>
    </location>
</feature>
<organism evidence="2 3">
    <name type="scientific">Pelotomaculum propionicicum</name>
    <dbReference type="NCBI Taxonomy" id="258475"/>
    <lineage>
        <taxon>Bacteria</taxon>
        <taxon>Bacillati</taxon>
        <taxon>Bacillota</taxon>
        <taxon>Clostridia</taxon>
        <taxon>Eubacteriales</taxon>
        <taxon>Desulfotomaculaceae</taxon>
        <taxon>Pelotomaculum</taxon>
    </lineage>
</organism>
<sequence length="197" mass="21601">MSLKGIKVGFCLTASYCCMEQVMPQVRHLVDEGAEVFPIISTAVDTIDTKYGTSWKWKKMLLDITGRKAFSTMVEVECVGPQKLFDIIVVAPCTGNTLAKIANGITDSPVLMSVKSHLRNQRPVVLAISSNDGLGMNAKNIGLLLNAKNIYMVPFGQDNPVEKPNSLVARWELIADTIIEALKGKQYQPVLVSYQPS</sequence>
<dbReference type="AlphaFoldDB" id="A0A4Y7RLB7"/>
<dbReference type="GO" id="GO:0016491">
    <property type="term" value="F:oxidoreductase activity"/>
    <property type="evidence" value="ECO:0007669"/>
    <property type="project" value="UniProtKB-KW"/>
</dbReference>
<dbReference type="EC" id="1.3.1.-" evidence="2"/>
<evidence type="ECO:0000259" key="1">
    <source>
        <dbReference type="Pfam" id="PF02441"/>
    </source>
</evidence>
<protein>
    <submittedName>
        <fullName evidence="2">Dipicolinate synthase subunit B</fullName>
        <ecNumber evidence="2">1.3.1.-</ecNumber>
    </submittedName>
</protein>
<dbReference type="NCBIfam" id="TIGR02852">
    <property type="entry name" value="spore_dpaB"/>
    <property type="match status" value="1"/>
</dbReference>
<name>A0A4Y7RLB7_9FIRM</name>
<dbReference type="OrthoDB" id="9792688at2"/>
<dbReference type="SUPFAM" id="SSF52507">
    <property type="entry name" value="Homo-oligomeric flavin-containing Cys decarboxylases, HFCD"/>
    <property type="match status" value="1"/>
</dbReference>
<proteinExistence type="predicted"/>
<reference evidence="2 3" key="1">
    <citation type="journal article" date="2018" name="Environ. Microbiol.">
        <title>Novel energy conservation strategies and behaviour of Pelotomaculum schinkii driving syntrophic propionate catabolism.</title>
        <authorList>
            <person name="Hidalgo-Ahumada C.A.P."/>
            <person name="Nobu M.K."/>
            <person name="Narihiro T."/>
            <person name="Tamaki H."/>
            <person name="Liu W.T."/>
            <person name="Kamagata Y."/>
            <person name="Stams A.J.M."/>
            <person name="Imachi H."/>
            <person name="Sousa D.Z."/>
        </authorList>
    </citation>
    <scope>NUCLEOTIDE SEQUENCE [LARGE SCALE GENOMIC DNA]</scope>
    <source>
        <strain evidence="2 3">MGP</strain>
    </source>
</reference>
<comment type="caution">
    <text evidence="2">The sequence shown here is derived from an EMBL/GenBank/DDBJ whole genome shotgun (WGS) entry which is preliminary data.</text>
</comment>
<evidence type="ECO:0000313" key="3">
    <source>
        <dbReference type="Proteomes" id="UP000297597"/>
    </source>
</evidence>
<dbReference type="RefSeq" id="WP_134214667.1">
    <property type="nucleotide sequence ID" value="NZ_QFFZ01000038.1"/>
</dbReference>
<dbReference type="EMBL" id="QFFZ01000038">
    <property type="protein sequence ID" value="TEB09784.1"/>
    <property type="molecule type" value="Genomic_DNA"/>
</dbReference>
<dbReference type="PIRSF" id="PIRSF001390">
    <property type="entry name" value="Dipicolinate_synth_subunit_B"/>
    <property type="match status" value="1"/>
</dbReference>
<dbReference type="InterPro" id="IPR003382">
    <property type="entry name" value="Flavoprotein"/>
</dbReference>